<dbReference type="EMBL" id="LTDM01000011">
    <property type="protein sequence ID" value="OLS03163.1"/>
    <property type="molecule type" value="Genomic_DNA"/>
</dbReference>
<dbReference type="GO" id="GO:0006629">
    <property type="term" value="P:lipid metabolic process"/>
    <property type="evidence" value="ECO:0007669"/>
    <property type="project" value="InterPro"/>
</dbReference>
<dbReference type="OrthoDB" id="384721at2"/>
<accession>A0A1U7M767</accession>
<organism evidence="2 3">
    <name type="scientific">Tissierella creatinophila DSM 6911</name>
    <dbReference type="NCBI Taxonomy" id="1123403"/>
    <lineage>
        <taxon>Bacteria</taxon>
        <taxon>Bacillati</taxon>
        <taxon>Bacillota</taxon>
        <taxon>Tissierellia</taxon>
        <taxon>Tissierellales</taxon>
        <taxon>Tissierellaceae</taxon>
        <taxon>Tissierella</taxon>
    </lineage>
</organism>
<evidence type="ECO:0000313" key="2">
    <source>
        <dbReference type="EMBL" id="OLS03163.1"/>
    </source>
</evidence>
<dbReference type="PANTHER" id="PTHR46211:SF1">
    <property type="entry name" value="GLYCEROPHOSPHODIESTER PHOSPHODIESTERASE, CYTOPLASMIC"/>
    <property type="match status" value="1"/>
</dbReference>
<proteinExistence type="predicted"/>
<sequence length="269" mass="31909">MYIIIFLVLLVFFYLLSIKPNKKRNVDVFLNHLYSHRGVHDNMDRNPENSLLSFRMAVDKEYGIELDVQVTKDNIPVVFHDRTLSRVCYLKNCVNDFILQELKNLRLFKTEESIPTLKEVLDVVDGKVPLIVEIKNESTDISELKYIAEVLDNYKGIYSIESFNPLVLMWYKKNRPHVIRGQLSSCFKKKDHSFARRARDFLLENLMTNFLAKPDFIAFNYKHKDMFSYKLCKRLYDPLTVAYTIKSQRQLDLNKNDFHLFIFDSFIPK</sequence>
<dbReference type="RefSeq" id="WP_075725497.1">
    <property type="nucleotide sequence ID" value="NZ_LTDM01000011.1"/>
</dbReference>
<name>A0A1U7M767_TISCR</name>
<evidence type="ECO:0000259" key="1">
    <source>
        <dbReference type="PROSITE" id="PS51704"/>
    </source>
</evidence>
<dbReference type="PANTHER" id="PTHR46211">
    <property type="entry name" value="GLYCEROPHOSPHORYL DIESTER PHOSPHODIESTERASE"/>
    <property type="match status" value="1"/>
</dbReference>
<dbReference type="AlphaFoldDB" id="A0A1U7M767"/>
<dbReference type="Pfam" id="PF03009">
    <property type="entry name" value="GDPD"/>
    <property type="match status" value="1"/>
</dbReference>
<dbReference type="InterPro" id="IPR030395">
    <property type="entry name" value="GP_PDE_dom"/>
</dbReference>
<dbReference type="InterPro" id="IPR017946">
    <property type="entry name" value="PLC-like_Pdiesterase_TIM-brl"/>
</dbReference>
<feature type="domain" description="GP-PDE" evidence="1">
    <location>
        <begin position="31"/>
        <end position="269"/>
    </location>
</feature>
<dbReference type="Gene3D" id="3.20.20.190">
    <property type="entry name" value="Phosphatidylinositol (PI) phosphodiesterase"/>
    <property type="match status" value="1"/>
</dbReference>
<dbReference type="Proteomes" id="UP000186112">
    <property type="component" value="Unassembled WGS sequence"/>
</dbReference>
<dbReference type="GO" id="GO:0008081">
    <property type="term" value="F:phosphoric diester hydrolase activity"/>
    <property type="evidence" value="ECO:0007669"/>
    <property type="project" value="InterPro"/>
</dbReference>
<dbReference type="SUPFAM" id="SSF51695">
    <property type="entry name" value="PLC-like phosphodiesterases"/>
    <property type="match status" value="1"/>
</dbReference>
<comment type="caution">
    <text evidence="2">The sequence shown here is derived from an EMBL/GenBank/DDBJ whole genome shotgun (WGS) entry which is preliminary data.</text>
</comment>
<reference evidence="2 3" key="1">
    <citation type="submission" date="2016-02" db="EMBL/GenBank/DDBJ databases">
        <title>Genome sequence of Tissierella creatinophila DSM 6911.</title>
        <authorList>
            <person name="Poehlein A."/>
            <person name="Daniel R."/>
        </authorList>
    </citation>
    <scope>NUCLEOTIDE SEQUENCE [LARGE SCALE GENOMIC DNA]</scope>
    <source>
        <strain evidence="2 3">DSM 6911</strain>
    </source>
</reference>
<keyword evidence="3" id="KW-1185">Reference proteome</keyword>
<protein>
    <submittedName>
        <fullName evidence="2">Glycerophosphoryl diester phosphodiesterase family protein</fullName>
    </submittedName>
</protein>
<evidence type="ECO:0000313" key="3">
    <source>
        <dbReference type="Proteomes" id="UP000186112"/>
    </source>
</evidence>
<dbReference type="PROSITE" id="PS51704">
    <property type="entry name" value="GP_PDE"/>
    <property type="match status" value="1"/>
</dbReference>
<gene>
    <name evidence="2" type="ORF">TICRE_08640</name>
</gene>